<reference evidence="2" key="2">
    <citation type="submission" date="2023-06" db="EMBL/GenBank/DDBJ databases">
        <authorList>
            <consortium name="Lawrence Berkeley National Laboratory"/>
            <person name="Haridas S."/>
            <person name="Hensen N."/>
            <person name="Bonometti L."/>
            <person name="Westerberg I."/>
            <person name="Brannstrom I.O."/>
            <person name="Guillou S."/>
            <person name="Cros-Aarteil S."/>
            <person name="Calhoun S."/>
            <person name="Kuo A."/>
            <person name="Mondo S."/>
            <person name="Pangilinan J."/>
            <person name="Riley R."/>
            <person name="Labutti K."/>
            <person name="Andreopoulos B."/>
            <person name="Lipzen A."/>
            <person name="Chen C."/>
            <person name="Yanf M."/>
            <person name="Daum C."/>
            <person name="Ng V."/>
            <person name="Clum A."/>
            <person name="Steindorff A."/>
            <person name="Ohm R."/>
            <person name="Martin F."/>
            <person name="Silar P."/>
            <person name="Natvig D."/>
            <person name="Lalanne C."/>
            <person name="Gautier V."/>
            <person name="Ament-Velasquez S.L."/>
            <person name="Kruys A."/>
            <person name="Hutchinson M.I."/>
            <person name="Powell A.J."/>
            <person name="Barry K."/>
            <person name="Miller A.N."/>
            <person name="Grigoriev I.V."/>
            <person name="Debuchy R."/>
            <person name="Gladieux P."/>
            <person name="Thoren M.H."/>
            <person name="Johannesson H."/>
        </authorList>
    </citation>
    <scope>NUCLEOTIDE SEQUENCE</scope>
    <source>
        <strain evidence="2">CBS 560.94</strain>
    </source>
</reference>
<organism evidence="2 3">
    <name type="scientific">Neurospora tetraspora</name>
    <dbReference type="NCBI Taxonomy" id="94610"/>
    <lineage>
        <taxon>Eukaryota</taxon>
        <taxon>Fungi</taxon>
        <taxon>Dikarya</taxon>
        <taxon>Ascomycota</taxon>
        <taxon>Pezizomycotina</taxon>
        <taxon>Sordariomycetes</taxon>
        <taxon>Sordariomycetidae</taxon>
        <taxon>Sordariales</taxon>
        <taxon>Sordariaceae</taxon>
        <taxon>Neurospora</taxon>
    </lineage>
</organism>
<evidence type="ECO:0000256" key="1">
    <source>
        <dbReference type="SAM" id="MobiDB-lite"/>
    </source>
</evidence>
<proteinExistence type="predicted"/>
<dbReference type="EMBL" id="JAUEPP010000002">
    <property type="protein sequence ID" value="KAK3351789.1"/>
    <property type="molecule type" value="Genomic_DNA"/>
</dbReference>
<gene>
    <name evidence="2" type="ORF">B0H65DRAFT_569188</name>
</gene>
<name>A0AAE0MVH3_9PEZI</name>
<feature type="region of interest" description="Disordered" evidence="1">
    <location>
        <begin position="155"/>
        <end position="188"/>
    </location>
</feature>
<dbReference type="AlphaFoldDB" id="A0AAE0MVH3"/>
<feature type="compositionally biased region" description="Basic and acidic residues" evidence="1">
    <location>
        <begin position="165"/>
        <end position="174"/>
    </location>
</feature>
<accession>A0AAE0MVH3</accession>
<evidence type="ECO:0000313" key="3">
    <source>
        <dbReference type="Proteomes" id="UP001278500"/>
    </source>
</evidence>
<dbReference type="RefSeq" id="XP_062685084.1">
    <property type="nucleotide sequence ID" value="XM_062830411.1"/>
</dbReference>
<dbReference type="Proteomes" id="UP001278500">
    <property type="component" value="Unassembled WGS sequence"/>
</dbReference>
<comment type="caution">
    <text evidence="2">The sequence shown here is derived from an EMBL/GenBank/DDBJ whole genome shotgun (WGS) entry which is preliminary data.</text>
</comment>
<evidence type="ECO:0000313" key="2">
    <source>
        <dbReference type="EMBL" id="KAK3351789.1"/>
    </source>
</evidence>
<dbReference type="GeneID" id="87867565"/>
<sequence length="258" mass="29359">MASPFSDPASTGVVALDSARRTLSIIIEDQATDIPYSADALDRLTKLLPRNIRTFDNMNQASQVAEHFLLQSPKWKSDYQNQNKDYIDDEASALYHSIVEGLSRLRDKEEIYLVIFEQKGRVLVNHKRRGNRLMAVEKGIERLLKIMMEKECFGNAEDGGEGAPGEDRKVKIESSGEGEDANPTSSSSLRILSQPAWVDERTKISYDEMKHQYFNRDNLCQSESLIARDPYLMMALVDLRKNGKFVRCPLRKAERELA</sequence>
<keyword evidence="3" id="KW-1185">Reference proteome</keyword>
<protein>
    <submittedName>
        <fullName evidence="2">Uncharacterized protein</fullName>
    </submittedName>
</protein>
<reference evidence="2" key="1">
    <citation type="journal article" date="2023" name="Mol. Phylogenet. Evol.">
        <title>Genome-scale phylogeny and comparative genomics of the fungal order Sordariales.</title>
        <authorList>
            <person name="Hensen N."/>
            <person name="Bonometti L."/>
            <person name="Westerberg I."/>
            <person name="Brannstrom I.O."/>
            <person name="Guillou S."/>
            <person name="Cros-Aarteil S."/>
            <person name="Calhoun S."/>
            <person name="Haridas S."/>
            <person name="Kuo A."/>
            <person name="Mondo S."/>
            <person name="Pangilinan J."/>
            <person name="Riley R."/>
            <person name="LaButti K."/>
            <person name="Andreopoulos B."/>
            <person name="Lipzen A."/>
            <person name="Chen C."/>
            <person name="Yan M."/>
            <person name="Daum C."/>
            <person name="Ng V."/>
            <person name="Clum A."/>
            <person name="Steindorff A."/>
            <person name="Ohm R.A."/>
            <person name="Martin F."/>
            <person name="Silar P."/>
            <person name="Natvig D.O."/>
            <person name="Lalanne C."/>
            <person name="Gautier V."/>
            <person name="Ament-Velasquez S.L."/>
            <person name="Kruys A."/>
            <person name="Hutchinson M.I."/>
            <person name="Powell A.J."/>
            <person name="Barry K."/>
            <person name="Miller A.N."/>
            <person name="Grigoriev I.V."/>
            <person name="Debuchy R."/>
            <person name="Gladieux P."/>
            <person name="Hiltunen Thoren M."/>
            <person name="Johannesson H."/>
        </authorList>
    </citation>
    <scope>NUCLEOTIDE SEQUENCE</scope>
    <source>
        <strain evidence="2">CBS 560.94</strain>
    </source>
</reference>